<dbReference type="STRING" id="741276.A0A2S5B8Z4"/>
<feature type="region of interest" description="Disordered" evidence="1">
    <location>
        <begin position="546"/>
        <end position="574"/>
    </location>
</feature>
<dbReference type="AlphaFoldDB" id="A0A2S5B8Z4"/>
<feature type="region of interest" description="Disordered" evidence="1">
    <location>
        <begin position="222"/>
        <end position="376"/>
    </location>
</feature>
<feature type="compositionally biased region" description="Low complexity" evidence="1">
    <location>
        <begin position="631"/>
        <end position="640"/>
    </location>
</feature>
<evidence type="ECO:0000313" key="3">
    <source>
        <dbReference type="Proteomes" id="UP000237144"/>
    </source>
</evidence>
<dbReference type="GO" id="GO:0007059">
    <property type="term" value="P:chromosome segregation"/>
    <property type="evidence" value="ECO:0007669"/>
    <property type="project" value="InterPro"/>
</dbReference>
<organism evidence="2 3">
    <name type="scientific">Rhodotorula taiwanensis</name>
    <dbReference type="NCBI Taxonomy" id="741276"/>
    <lineage>
        <taxon>Eukaryota</taxon>
        <taxon>Fungi</taxon>
        <taxon>Dikarya</taxon>
        <taxon>Basidiomycota</taxon>
        <taxon>Pucciniomycotina</taxon>
        <taxon>Microbotryomycetes</taxon>
        <taxon>Sporidiobolales</taxon>
        <taxon>Sporidiobolaceae</taxon>
        <taxon>Rhodotorula</taxon>
    </lineage>
</organism>
<gene>
    <name evidence="2" type="ORF">BMF94_3579</name>
</gene>
<dbReference type="EMBL" id="PJQD01000038">
    <property type="protein sequence ID" value="POY73246.1"/>
    <property type="molecule type" value="Genomic_DNA"/>
</dbReference>
<accession>A0A2S5B8Z4</accession>
<feature type="region of interest" description="Disordered" evidence="1">
    <location>
        <begin position="1"/>
        <end position="193"/>
    </location>
</feature>
<dbReference type="PANTHER" id="PTHR14778:SF2">
    <property type="entry name" value="KINETOCHORE-ASSOCIATED PROTEIN DSN1 HOMOLOG"/>
    <property type="match status" value="1"/>
</dbReference>
<feature type="compositionally biased region" description="Low complexity" evidence="1">
    <location>
        <begin position="179"/>
        <end position="193"/>
    </location>
</feature>
<dbReference type="InterPro" id="IPR013218">
    <property type="entry name" value="Dsn1/Mis13"/>
</dbReference>
<protein>
    <submittedName>
        <fullName evidence="2">Uncharacterized protein</fullName>
    </submittedName>
</protein>
<feature type="compositionally biased region" description="Polar residues" evidence="1">
    <location>
        <begin position="433"/>
        <end position="444"/>
    </location>
</feature>
<reference evidence="2 3" key="1">
    <citation type="journal article" date="2018" name="Front. Microbiol.">
        <title>Prospects for Fungal Bioremediation of Acidic Radioactive Waste Sites: Characterization and Genome Sequence of Rhodotorula taiwanensis MD1149.</title>
        <authorList>
            <person name="Tkavc R."/>
            <person name="Matrosova V.Y."/>
            <person name="Grichenko O.E."/>
            <person name="Gostincar C."/>
            <person name="Volpe R.P."/>
            <person name="Klimenkova P."/>
            <person name="Gaidamakova E.K."/>
            <person name="Zhou C.E."/>
            <person name="Stewart B.J."/>
            <person name="Lyman M.G."/>
            <person name="Malfatti S.A."/>
            <person name="Rubinfeld B."/>
            <person name="Courtot M."/>
            <person name="Singh J."/>
            <person name="Dalgard C.L."/>
            <person name="Hamilton T."/>
            <person name="Frey K.G."/>
            <person name="Gunde-Cimerman N."/>
            <person name="Dugan L."/>
            <person name="Daly M.J."/>
        </authorList>
    </citation>
    <scope>NUCLEOTIDE SEQUENCE [LARGE SCALE GENOMIC DNA]</scope>
    <source>
        <strain evidence="2 3">MD1149</strain>
    </source>
</reference>
<sequence>MPAPRAAATHARKSVVPDPDLYNNSDDSDDHQPRTGGRGGGGGAPRDDSDPPQNKKSRVSTGRGLVRKGSKGPQPLRGSVTAEGGRRRSTRLSNEHPLDDAPPSTTTTTLNGTKPAKASRKRTKPDDRRASASASEDDGEGARRHADEPAAASQSRPQSKRPRTEPGQPASSIQQSESAGTSAAAATGAAAGPPRRAFIPRAAANLGARVNKPLSTYSAALVDPEAEQGGDDARPFLFSTNPPTPYAKGAAAREEAAEQARPTKGKTTAVGGNEEEGAPEASTSLSNPKTRRRRTPPRQPAATKPLPAQETPVQVRNIAFRQGLPPGTPATIVRTARRSSARGSGKRGSSIGGGFEATPHPQVADDKLYRSTDASDPIAKRMRSIVSWSSQRVRDRMFRSVREDEMSAAQTAAKSVIDAFIDDVCSLRVDTSVPYQEPSQSQDPSRLPPHPHNESNATKMQELEDSYAAIAREQELRQSLEPVYQAFFDGRTQAHAEASTSYASMVQPAIRSNPSSYAATLDLSIPAPPSLEEALAIGRRVMEGQLVRSDGGKTPAKKGKGKAKATADDDETPQEAMQRRVAAAQIDTAAFRHQTHRLSSFARVASAYIAHRSSETHAALSRHNELGVAQSATTSADDGSGASGAGLAQAVPVGGEQPQHRAMDPRDLLRAIADTDTKRRS</sequence>
<name>A0A2S5B8Z4_9BASI</name>
<keyword evidence="3" id="KW-1185">Reference proteome</keyword>
<comment type="caution">
    <text evidence="2">The sequence shown here is derived from an EMBL/GenBank/DDBJ whole genome shotgun (WGS) entry which is preliminary data.</text>
</comment>
<dbReference type="PANTHER" id="PTHR14778">
    <property type="entry name" value="KINETOCHORE-ASSOCIATED PROTEIN DSN1 HOMOLOG"/>
    <property type="match status" value="1"/>
</dbReference>
<proteinExistence type="predicted"/>
<evidence type="ECO:0000313" key="2">
    <source>
        <dbReference type="EMBL" id="POY73246.1"/>
    </source>
</evidence>
<evidence type="ECO:0000256" key="1">
    <source>
        <dbReference type="SAM" id="MobiDB-lite"/>
    </source>
</evidence>
<feature type="region of interest" description="Disordered" evidence="1">
    <location>
        <begin position="432"/>
        <end position="456"/>
    </location>
</feature>
<feature type="compositionally biased region" description="Polar residues" evidence="1">
    <location>
        <begin position="169"/>
        <end position="178"/>
    </location>
</feature>
<dbReference type="Proteomes" id="UP000237144">
    <property type="component" value="Unassembled WGS sequence"/>
</dbReference>
<dbReference type="GO" id="GO:0051301">
    <property type="term" value="P:cell division"/>
    <property type="evidence" value="ECO:0007669"/>
    <property type="project" value="InterPro"/>
</dbReference>
<dbReference type="OrthoDB" id="2538455at2759"/>
<feature type="region of interest" description="Disordered" evidence="1">
    <location>
        <begin position="629"/>
        <end position="681"/>
    </location>
</feature>
<dbReference type="GO" id="GO:0000444">
    <property type="term" value="C:MIS12/MIND type complex"/>
    <property type="evidence" value="ECO:0007669"/>
    <property type="project" value="InterPro"/>
</dbReference>
<dbReference type="Pfam" id="PF08202">
    <property type="entry name" value="MIS13"/>
    <property type="match status" value="1"/>
</dbReference>
<feature type="compositionally biased region" description="Basic and acidic residues" evidence="1">
    <location>
        <begin position="658"/>
        <end position="681"/>
    </location>
</feature>